<evidence type="ECO:0000313" key="2">
    <source>
        <dbReference type="Proteomes" id="UP001225072"/>
    </source>
</evidence>
<proteinExistence type="predicted"/>
<reference evidence="1 2" key="1">
    <citation type="submission" date="2023-07" db="EMBL/GenBank/DDBJ databases">
        <title>Functional and genomic diversity of the sorghum phyllosphere microbiome.</title>
        <authorList>
            <person name="Shade A."/>
        </authorList>
    </citation>
    <scope>NUCLEOTIDE SEQUENCE [LARGE SCALE GENOMIC DNA]</scope>
    <source>
        <strain evidence="1 2">SORGH_AS_1064</strain>
    </source>
</reference>
<organism evidence="1 2">
    <name type="scientific">Chryseobacterium camelliae</name>
    <dbReference type="NCBI Taxonomy" id="1265445"/>
    <lineage>
        <taxon>Bacteria</taxon>
        <taxon>Pseudomonadati</taxon>
        <taxon>Bacteroidota</taxon>
        <taxon>Flavobacteriia</taxon>
        <taxon>Flavobacteriales</taxon>
        <taxon>Weeksellaceae</taxon>
        <taxon>Chryseobacterium group</taxon>
        <taxon>Chryseobacterium</taxon>
    </lineage>
</organism>
<protein>
    <submittedName>
        <fullName evidence="1">Uncharacterized protein</fullName>
    </submittedName>
</protein>
<sequence>MLRYKYFKIVFTKIKLNKKSLFITLTLKHIERMRNSVEVFILGYLCNLNY</sequence>
<dbReference type="EMBL" id="JAUTAL010000001">
    <property type="protein sequence ID" value="MDQ1097467.1"/>
    <property type="molecule type" value="Genomic_DNA"/>
</dbReference>
<dbReference type="Proteomes" id="UP001225072">
    <property type="component" value="Unassembled WGS sequence"/>
</dbReference>
<name>A0ABU0TKA5_9FLAO</name>
<keyword evidence="2" id="KW-1185">Reference proteome</keyword>
<gene>
    <name evidence="1" type="ORF">QE404_002614</name>
</gene>
<accession>A0ABU0TKA5</accession>
<comment type="caution">
    <text evidence="1">The sequence shown here is derived from an EMBL/GenBank/DDBJ whole genome shotgun (WGS) entry which is preliminary data.</text>
</comment>
<evidence type="ECO:0000313" key="1">
    <source>
        <dbReference type="EMBL" id="MDQ1097467.1"/>
    </source>
</evidence>